<evidence type="ECO:0000256" key="9">
    <source>
        <dbReference type="ARBA" id="ARBA00023141"/>
    </source>
</evidence>
<dbReference type="GO" id="GO:0009423">
    <property type="term" value="P:chorismate biosynthetic process"/>
    <property type="evidence" value="ECO:0007669"/>
    <property type="project" value="UniProtKB-UniRule"/>
</dbReference>
<dbReference type="EC" id="2.7.1.71" evidence="3 11"/>
<comment type="similarity">
    <text evidence="2 11">Belongs to the shikimate kinase family.</text>
</comment>
<evidence type="ECO:0000256" key="7">
    <source>
        <dbReference type="ARBA" id="ARBA00022777"/>
    </source>
</evidence>
<dbReference type="HAMAP" id="MF_00109">
    <property type="entry name" value="Shikimate_kinase"/>
    <property type="match status" value="1"/>
</dbReference>
<feature type="binding site" evidence="11">
    <location>
        <position position="34"/>
    </location>
    <ligand>
        <name>substrate</name>
    </ligand>
</feature>
<reference evidence="12 13" key="1">
    <citation type="submission" date="2016-10" db="EMBL/GenBank/DDBJ databases">
        <title>Complete Genome Sequence of Peptococcaceae strain DCMF.</title>
        <authorList>
            <person name="Edwards R.J."/>
            <person name="Holland S.I."/>
            <person name="Deshpande N.P."/>
            <person name="Wong Y.K."/>
            <person name="Ertan H."/>
            <person name="Manefield M."/>
            <person name="Russell T.L."/>
            <person name="Lee M.J."/>
        </authorList>
    </citation>
    <scope>NUCLEOTIDE SEQUENCE [LARGE SCALE GENOMIC DNA]</scope>
    <source>
        <strain evidence="12 13">DCMF</strain>
    </source>
</reference>
<dbReference type="RefSeq" id="WP_214659067.1">
    <property type="nucleotide sequence ID" value="NZ_CP017634.1"/>
</dbReference>
<dbReference type="Pfam" id="PF01202">
    <property type="entry name" value="SKI"/>
    <property type="match status" value="1"/>
</dbReference>
<evidence type="ECO:0000256" key="10">
    <source>
        <dbReference type="ARBA" id="ARBA00048567"/>
    </source>
</evidence>
<keyword evidence="11" id="KW-0963">Cytoplasm</keyword>
<dbReference type="Proteomes" id="UP000323521">
    <property type="component" value="Chromosome"/>
</dbReference>
<feature type="binding site" evidence="11">
    <location>
        <position position="118"/>
    </location>
    <ligand>
        <name>ATP</name>
        <dbReference type="ChEBI" id="CHEBI:30616"/>
    </ligand>
</feature>
<dbReference type="InterPro" id="IPR023000">
    <property type="entry name" value="Shikimate_kinase_CS"/>
</dbReference>
<keyword evidence="5 11" id="KW-0808">Transferase</keyword>
<dbReference type="GO" id="GO:0005829">
    <property type="term" value="C:cytosol"/>
    <property type="evidence" value="ECO:0007669"/>
    <property type="project" value="TreeGrafter"/>
</dbReference>
<evidence type="ECO:0000256" key="8">
    <source>
        <dbReference type="ARBA" id="ARBA00022840"/>
    </source>
</evidence>
<comment type="function">
    <text evidence="11">Catalyzes the specific phosphorylation of the 3-hydroxyl group of shikimic acid using ATP as a cosubstrate.</text>
</comment>
<evidence type="ECO:0000256" key="1">
    <source>
        <dbReference type="ARBA" id="ARBA00004842"/>
    </source>
</evidence>
<protein>
    <recommendedName>
        <fullName evidence="3 11">Shikimate kinase</fullName>
        <shortName evidence="11">SK</shortName>
        <ecNumber evidence="3 11">2.7.1.71</ecNumber>
    </recommendedName>
</protein>
<accession>A0A3G1KNM3</accession>
<evidence type="ECO:0000256" key="4">
    <source>
        <dbReference type="ARBA" id="ARBA00022605"/>
    </source>
</evidence>
<keyword evidence="6 11" id="KW-0547">Nucleotide-binding</keyword>
<comment type="caution">
    <text evidence="11">Lacks conserved residue(s) required for the propagation of feature annotation.</text>
</comment>
<dbReference type="GO" id="GO:0008652">
    <property type="term" value="P:amino acid biosynthetic process"/>
    <property type="evidence" value="ECO:0007669"/>
    <property type="project" value="UniProtKB-KW"/>
</dbReference>
<dbReference type="PANTHER" id="PTHR21087:SF16">
    <property type="entry name" value="SHIKIMATE KINASE 1, CHLOROPLASTIC"/>
    <property type="match status" value="1"/>
</dbReference>
<keyword evidence="8 11" id="KW-0067">ATP-binding</keyword>
<keyword evidence="11" id="KW-0479">Metal-binding</keyword>
<feature type="binding site" evidence="11">
    <location>
        <begin position="12"/>
        <end position="17"/>
    </location>
    <ligand>
        <name>ATP</name>
        <dbReference type="ChEBI" id="CHEBI:30616"/>
    </ligand>
</feature>
<keyword evidence="13" id="KW-1185">Reference proteome</keyword>
<evidence type="ECO:0000256" key="2">
    <source>
        <dbReference type="ARBA" id="ARBA00006997"/>
    </source>
</evidence>
<proteinExistence type="inferred from homology"/>
<dbReference type="EMBL" id="CP017634">
    <property type="protein sequence ID" value="ATW24020.1"/>
    <property type="molecule type" value="Genomic_DNA"/>
</dbReference>
<feature type="binding site" evidence="11">
    <location>
        <position position="137"/>
    </location>
    <ligand>
        <name>substrate</name>
    </ligand>
</feature>
<comment type="cofactor">
    <cofactor evidence="11">
        <name>Mg(2+)</name>
        <dbReference type="ChEBI" id="CHEBI:18420"/>
    </cofactor>
    <text evidence="11">Binds 1 Mg(2+) ion per subunit.</text>
</comment>
<dbReference type="GO" id="GO:0000287">
    <property type="term" value="F:magnesium ion binding"/>
    <property type="evidence" value="ECO:0007669"/>
    <property type="project" value="UniProtKB-UniRule"/>
</dbReference>
<dbReference type="KEGG" id="fwa:DCMF_03730"/>
<name>A0A3G1KNM3_FORW1</name>
<feature type="binding site" evidence="11">
    <location>
        <position position="16"/>
    </location>
    <ligand>
        <name>Mg(2+)</name>
        <dbReference type="ChEBI" id="CHEBI:18420"/>
    </ligand>
</feature>
<evidence type="ECO:0000256" key="3">
    <source>
        <dbReference type="ARBA" id="ARBA00012154"/>
    </source>
</evidence>
<evidence type="ECO:0000313" key="13">
    <source>
        <dbReference type="Proteomes" id="UP000323521"/>
    </source>
</evidence>
<comment type="catalytic activity">
    <reaction evidence="10 11">
        <text>shikimate + ATP = 3-phosphoshikimate + ADP + H(+)</text>
        <dbReference type="Rhea" id="RHEA:13121"/>
        <dbReference type="ChEBI" id="CHEBI:15378"/>
        <dbReference type="ChEBI" id="CHEBI:30616"/>
        <dbReference type="ChEBI" id="CHEBI:36208"/>
        <dbReference type="ChEBI" id="CHEBI:145989"/>
        <dbReference type="ChEBI" id="CHEBI:456216"/>
        <dbReference type="EC" id="2.7.1.71"/>
    </reaction>
</comment>
<evidence type="ECO:0000256" key="11">
    <source>
        <dbReference type="HAMAP-Rule" id="MF_00109"/>
    </source>
</evidence>
<feature type="binding site" evidence="11">
    <location>
        <position position="58"/>
    </location>
    <ligand>
        <name>substrate</name>
    </ligand>
</feature>
<gene>
    <name evidence="11" type="primary">aroK</name>
    <name evidence="12" type="ORF">DCMF_03730</name>
</gene>
<organism evidence="12 13">
    <name type="scientific">Formimonas warabiya</name>
    <dbReference type="NCBI Taxonomy" id="1761012"/>
    <lineage>
        <taxon>Bacteria</taxon>
        <taxon>Bacillati</taxon>
        <taxon>Bacillota</taxon>
        <taxon>Clostridia</taxon>
        <taxon>Eubacteriales</taxon>
        <taxon>Peptococcaceae</taxon>
        <taxon>Candidatus Formimonas</taxon>
    </lineage>
</organism>
<evidence type="ECO:0000256" key="5">
    <source>
        <dbReference type="ARBA" id="ARBA00022679"/>
    </source>
</evidence>
<sequence length="170" mass="19666">MKSNIVLIGISGSGKTTIGKMLAERLQMEFYDTDREIEKLTGKMISQYFAEYGEARFRLEETAMVKKLSQYDHCVISTGGGVVLNRQNIDYLQEKGTLICFSTRPEIILERIKADINRPLFHNGDPYQNILRLLRERKKLYQVAELTIDTSDMDFPDVVSEIHEFVKHKE</sequence>
<dbReference type="InterPro" id="IPR031322">
    <property type="entry name" value="Shikimate/glucono_kinase"/>
</dbReference>
<dbReference type="SUPFAM" id="SSF52540">
    <property type="entry name" value="P-loop containing nucleoside triphosphate hydrolases"/>
    <property type="match status" value="1"/>
</dbReference>
<dbReference type="GO" id="GO:0004765">
    <property type="term" value="F:shikimate kinase activity"/>
    <property type="evidence" value="ECO:0007669"/>
    <property type="project" value="UniProtKB-UniRule"/>
</dbReference>
<keyword evidence="11" id="KW-0460">Magnesium</keyword>
<dbReference type="Gene3D" id="3.40.50.300">
    <property type="entry name" value="P-loop containing nucleotide triphosphate hydrolases"/>
    <property type="match status" value="1"/>
</dbReference>
<dbReference type="AlphaFoldDB" id="A0A3G1KNM3"/>
<dbReference type="GO" id="GO:0005524">
    <property type="term" value="F:ATP binding"/>
    <property type="evidence" value="ECO:0007669"/>
    <property type="project" value="UniProtKB-UniRule"/>
</dbReference>
<keyword evidence="9 11" id="KW-0057">Aromatic amino acid biosynthesis</keyword>
<dbReference type="CDD" id="cd00464">
    <property type="entry name" value="SK"/>
    <property type="match status" value="1"/>
</dbReference>
<keyword evidence="7 11" id="KW-0418">Kinase</keyword>
<evidence type="ECO:0000256" key="6">
    <source>
        <dbReference type="ARBA" id="ARBA00022741"/>
    </source>
</evidence>
<dbReference type="UniPathway" id="UPA00053">
    <property type="reaction ID" value="UER00088"/>
</dbReference>
<dbReference type="InterPro" id="IPR000623">
    <property type="entry name" value="Shikimate_kinase/TSH1"/>
</dbReference>
<feature type="binding site" evidence="11">
    <location>
        <position position="80"/>
    </location>
    <ligand>
        <name>substrate</name>
    </ligand>
</feature>
<dbReference type="InterPro" id="IPR027417">
    <property type="entry name" value="P-loop_NTPase"/>
</dbReference>
<evidence type="ECO:0000313" key="12">
    <source>
        <dbReference type="EMBL" id="ATW24020.1"/>
    </source>
</evidence>
<dbReference type="PANTHER" id="PTHR21087">
    <property type="entry name" value="SHIKIMATE KINASE"/>
    <property type="match status" value="1"/>
</dbReference>
<dbReference type="GO" id="GO:0009073">
    <property type="term" value="P:aromatic amino acid family biosynthetic process"/>
    <property type="evidence" value="ECO:0007669"/>
    <property type="project" value="UniProtKB-KW"/>
</dbReference>
<keyword evidence="4 11" id="KW-0028">Amino-acid biosynthesis</keyword>
<dbReference type="PROSITE" id="PS01128">
    <property type="entry name" value="SHIKIMATE_KINASE"/>
    <property type="match status" value="1"/>
</dbReference>
<comment type="subunit">
    <text evidence="11">Monomer.</text>
</comment>
<comment type="subcellular location">
    <subcellularLocation>
        <location evidence="11">Cytoplasm</location>
    </subcellularLocation>
</comment>
<dbReference type="PRINTS" id="PR01100">
    <property type="entry name" value="SHIKIMTKNASE"/>
</dbReference>
<comment type="pathway">
    <text evidence="1 11">Metabolic intermediate biosynthesis; chorismate biosynthesis; chorismate from D-erythrose 4-phosphate and phosphoenolpyruvate: step 5/7.</text>
</comment>